<sequence length="93" mass="10159">MGARQSKRSVDITTSPKKGEIDGSQPVDGRLEKIEDGDKTAANGSTRAAEQDAQVSHERRLRHTLQCPGRRWAAASGTGAVFEPFRYRTTCSL</sequence>
<comment type="caution">
    <text evidence="2">The sequence shown here is derived from an EMBL/GenBank/DDBJ whole genome shotgun (WGS) entry which is preliminary data.</text>
</comment>
<gene>
    <name evidence="2" type="ORF">R5R35_014683</name>
</gene>
<dbReference type="AlphaFoldDB" id="A0AAN9V8B9"/>
<keyword evidence="3" id="KW-1185">Reference proteome</keyword>
<dbReference type="EMBL" id="JAZDUA010000516">
    <property type="protein sequence ID" value="KAK7791610.1"/>
    <property type="molecule type" value="Genomic_DNA"/>
</dbReference>
<evidence type="ECO:0000313" key="2">
    <source>
        <dbReference type="EMBL" id="KAK7791610.1"/>
    </source>
</evidence>
<accession>A0AAN9V8B9</accession>
<organism evidence="2 3">
    <name type="scientific">Gryllus longicercus</name>
    <dbReference type="NCBI Taxonomy" id="2509291"/>
    <lineage>
        <taxon>Eukaryota</taxon>
        <taxon>Metazoa</taxon>
        <taxon>Ecdysozoa</taxon>
        <taxon>Arthropoda</taxon>
        <taxon>Hexapoda</taxon>
        <taxon>Insecta</taxon>
        <taxon>Pterygota</taxon>
        <taxon>Neoptera</taxon>
        <taxon>Polyneoptera</taxon>
        <taxon>Orthoptera</taxon>
        <taxon>Ensifera</taxon>
        <taxon>Gryllidea</taxon>
        <taxon>Grylloidea</taxon>
        <taxon>Gryllidae</taxon>
        <taxon>Gryllinae</taxon>
        <taxon>Gryllus</taxon>
    </lineage>
</organism>
<proteinExistence type="predicted"/>
<evidence type="ECO:0000313" key="3">
    <source>
        <dbReference type="Proteomes" id="UP001378592"/>
    </source>
</evidence>
<evidence type="ECO:0000256" key="1">
    <source>
        <dbReference type="SAM" id="MobiDB-lite"/>
    </source>
</evidence>
<feature type="compositionally biased region" description="Basic and acidic residues" evidence="1">
    <location>
        <begin position="29"/>
        <end position="39"/>
    </location>
</feature>
<name>A0AAN9V8B9_9ORTH</name>
<feature type="region of interest" description="Disordered" evidence="1">
    <location>
        <begin position="1"/>
        <end position="61"/>
    </location>
</feature>
<reference evidence="2 3" key="1">
    <citation type="submission" date="2024-03" db="EMBL/GenBank/DDBJ databases">
        <title>The genome assembly and annotation of the cricket Gryllus longicercus Weissman &amp; Gray.</title>
        <authorList>
            <person name="Szrajer S."/>
            <person name="Gray D."/>
            <person name="Ylla G."/>
        </authorList>
    </citation>
    <scope>NUCLEOTIDE SEQUENCE [LARGE SCALE GENOMIC DNA]</scope>
    <source>
        <strain evidence="2">DAG 2021-001</strain>
        <tissue evidence="2">Whole body minus gut</tissue>
    </source>
</reference>
<protein>
    <submittedName>
        <fullName evidence="2">Uncharacterized protein</fullName>
    </submittedName>
</protein>
<dbReference type="Proteomes" id="UP001378592">
    <property type="component" value="Unassembled WGS sequence"/>
</dbReference>